<proteinExistence type="predicted"/>
<evidence type="ECO:0008006" key="3">
    <source>
        <dbReference type="Google" id="ProtNLM"/>
    </source>
</evidence>
<dbReference type="Proteomes" id="UP001600943">
    <property type="component" value="Unassembled WGS sequence"/>
</dbReference>
<dbReference type="EMBL" id="BAABYW010000001">
    <property type="protein sequence ID" value="GAA6405987.1"/>
    <property type="molecule type" value="Genomic_DNA"/>
</dbReference>
<evidence type="ECO:0000313" key="1">
    <source>
        <dbReference type="EMBL" id="GAA6405987.1"/>
    </source>
</evidence>
<protein>
    <recommendedName>
        <fullName evidence="3">Tyr recombinase domain-containing protein</fullName>
    </recommendedName>
</protein>
<evidence type="ECO:0000313" key="2">
    <source>
        <dbReference type="Proteomes" id="UP001600943"/>
    </source>
</evidence>
<reference evidence="1 2" key="1">
    <citation type="submission" date="2024-04" db="EMBL/GenBank/DDBJ databases">
        <title>Defined microbial consortia suppress multidrug-resistant proinflammatory Enterobacteriaceae via ecological control.</title>
        <authorList>
            <person name="Furuichi M."/>
            <person name="Kawaguchi T."/>
            <person name="Pust M."/>
            <person name="Yasuma K."/>
            <person name="Plichta D."/>
            <person name="Hasegawa N."/>
            <person name="Ohya T."/>
            <person name="Bhattarai S."/>
            <person name="Sasajima S."/>
            <person name="Aoto Y."/>
            <person name="Tuganbaev T."/>
            <person name="Yaginuma M."/>
            <person name="Ueda M."/>
            <person name="Okahashi N."/>
            <person name="Amafuji K."/>
            <person name="Kiridooshi Y."/>
            <person name="Sugita K."/>
            <person name="Strazar M."/>
            <person name="Skelly A."/>
            <person name="Suda W."/>
            <person name="Hattori M."/>
            <person name="Nakamoto N."/>
            <person name="Caballero S."/>
            <person name="Norman J."/>
            <person name="Olle B."/>
            <person name="Tanoue T."/>
            <person name="Arita M."/>
            <person name="Bucci V."/>
            <person name="Atarashi K."/>
            <person name="Xavier R."/>
            <person name="Honda K."/>
        </authorList>
    </citation>
    <scope>NUCLEOTIDE SEQUENCE [LARGE SCALE GENOMIC DNA]</scope>
    <source>
        <strain evidence="2">k04-0078-D8-1</strain>
    </source>
</reference>
<gene>
    <name evidence="1" type="ORF">K040078D81_01040</name>
</gene>
<comment type="caution">
    <text evidence="1">The sequence shown here is derived from an EMBL/GenBank/DDBJ whole genome shotgun (WGS) entry which is preliminary data.</text>
</comment>
<accession>A0ABQ0B3F9</accession>
<organism evidence="1 2">
    <name type="scientific">Blautia hominis</name>
    <dbReference type="NCBI Taxonomy" id="2025493"/>
    <lineage>
        <taxon>Bacteria</taxon>
        <taxon>Bacillati</taxon>
        <taxon>Bacillota</taxon>
        <taxon>Clostridia</taxon>
        <taxon>Lachnospirales</taxon>
        <taxon>Lachnospiraceae</taxon>
        <taxon>Blautia</taxon>
    </lineage>
</organism>
<sequence>MLGELYLTKHYRRVLQELTENRNLEEVLFLRMLMETGIRPQVIYQMSSACLMGKKVMVCFSDMKENYYRSPDGRPPQISKTTMHIAAALDRVQGNWFTKSYDYYVHMLQKTWNQPHFSLYMLRRYRVECERKCFYGRGENQLFE</sequence>
<keyword evidence="2" id="KW-1185">Reference proteome</keyword>
<name>A0ABQ0B3F9_9FIRM</name>